<feature type="short sequence motif" description="HXTX 2" evidence="2">
    <location>
        <begin position="130"/>
        <end position="133"/>
    </location>
</feature>
<dbReference type="PANTHER" id="PTHR35561:SF1">
    <property type="entry name" value="RNA 2',3'-CYCLIC PHOSPHODIESTERASE"/>
    <property type="match status" value="1"/>
</dbReference>
<comment type="caution">
    <text evidence="3">The sequence shown here is derived from an EMBL/GenBank/DDBJ whole genome shotgun (WGS) entry which is preliminary data.</text>
</comment>
<dbReference type="Pfam" id="PF13563">
    <property type="entry name" value="2_5_RNA_ligase2"/>
    <property type="match status" value="1"/>
</dbReference>
<evidence type="ECO:0000256" key="2">
    <source>
        <dbReference type="HAMAP-Rule" id="MF_01940"/>
    </source>
</evidence>
<proteinExistence type="inferred from homology"/>
<keyword evidence="1 2" id="KW-0378">Hydrolase</keyword>
<gene>
    <name evidence="3" type="ORF">AXI58_04360</name>
</gene>
<feature type="short sequence motif" description="HXTX 1" evidence="2">
    <location>
        <begin position="44"/>
        <end position="47"/>
    </location>
</feature>
<dbReference type="EC" id="3.1.4.58" evidence="2"/>
<dbReference type="InterPro" id="IPR009097">
    <property type="entry name" value="Cyclic_Pdiesterase"/>
</dbReference>
<dbReference type="SUPFAM" id="SSF55144">
    <property type="entry name" value="LigT-like"/>
    <property type="match status" value="1"/>
</dbReference>
<dbReference type="HAMAP" id="MF_01940">
    <property type="entry name" value="RNA_CPDase"/>
    <property type="match status" value="1"/>
</dbReference>
<dbReference type="GO" id="GO:0016874">
    <property type="term" value="F:ligase activity"/>
    <property type="evidence" value="ECO:0007669"/>
    <property type="project" value="UniProtKB-KW"/>
</dbReference>
<dbReference type="OrthoDB" id="9789350at2"/>
<reference evidence="4" key="1">
    <citation type="submission" date="2016-02" db="EMBL/GenBank/DDBJ databases">
        <authorList>
            <person name="Dunlap C."/>
        </authorList>
    </citation>
    <scope>NUCLEOTIDE SEQUENCE [LARGE SCALE GENOMIC DNA]</scope>
    <source>
        <strain evidence="4">NRRL B-41092</strain>
    </source>
</reference>
<evidence type="ECO:0000313" key="4">
    <source>
        <dbReference type="Proteomes" id="UP000075430"/>
    </source>
</evidence>
<feature type="active site" description="Proton acceptor" evidence="2">
    <location>
        <position position="130"/>
    </location>
</feature>
<sequence>MKASLPHYFIGIPIPADIAEPIWEAARKEPVLTFKKWVHPLDYHITLIFLGAADEARLAGLKPMLADIAALSQPFTVQFQNLEFFGAREQPRVLHLEPERNDYLFDLREKTKQAVQKAGFQVEKRPYHPHMTMARKWSGDVPFPPHVPFESGRASSTVTRFSLFQTHLDRSPKYEEIAQFQLT</sequence>
<protein>
    <recommendedName>
        <fullName evidence="2">RNA 2',3'-cyclic phosphodiesterase</fullName>
        <shortName evidence="2">RNA 2',3'-CPDase</shortName>
        <ecNumber evidence="2">3.1.4.58</ecNumber>
    </recommendedName>
</protein>
<dbReference type="EMBL" id="LSBA01000037">
    <property type="protein sequence ID" value="KXZ13743.1"/>
    <property type="molecule type" value="Genomic_DNA"/>
</dbReference>
<dbReference type="Proteomes" id="UP000075430">
    <property type="component" value="Unassembled WGS sequence"/>
</dbReference>
<dbReference type="Gene3D" id="3.90.1140.10">
    <property type="entry name" value="Cyclic phosphodiesterase"/>
    <property type="match status" value="1"/>
</dbReference>
<evidence type="ECO:0000256" key="1">
    <source>
        <dbReference type="ARBA" id="ARBA00022801"/>
    </source>
</evidence>
<feature type="active site" description="Proton donor" evidence="2">
    <location>
        <position position="44"/>
    </location>
</feature>
<comment type="function">
    <text evidence="2">Hydrolyzes RNA 2',3'-cyclic phosphodiester to an RNA 2'-phosphomonoester.</text>
</comment>
<name>A0A150F388_9BACI</name>
<dbReference type="STRING" id="1793963.AXI58_04360"/>
<accession>A0A150F388</accession>
<dbReference type="RefSeq" id="WP_061523143.1">
    <property type="nucleotide sequence ID" value="NZ_JARLZY010000010.1"/>
</dbReference>
<dbReference type="InterPro" id="IPR004175">
    <property type="entry name" value="RNA_CPDase"/>
</dbReference>
<keyword evidence="3" id="KW-0436">Ligase</keyword>
<keyword evidence="4" id="KW-1185">Reference proteome</keyword>
<dbReference type="PANTHER" id="PTHR35561">
    <property type="entry name" value="RNA 2',3'-CYCLIC PHOSPHODIESTERASE"/>
    <property type="match status" value="1"/>
</dbReference>
<organism evidence="3 4">
    <name type="scientific">Bacillus nakamurai</name>
    <dbReference type="NCBI Taxonomy" id="1793963"/>
    <lineage>
        <taxon>Bacteria</taxon>
        <taxon>Bacillati</taxon>
        <taxon>Bacillota</taxon>
        <taxon>Bacilli</taxon>
        <taxon>Bacillales</taxon>
        <taxon>Bacillaceae</taxon>
        <taxon>Bacillus</taxon>
    </lineage>
</organism>
<comment type="similarity">
    <text evidence="2">Belongs to the 2H phosphoesterase superfamily. ThpR family.</text>
</comment>
<dbReference type="NCBIfam" id="TIGR02258">
    <property type="entry name" value="2_5_ligase"/>
    <property type="match status" value="1"/>
</dbReference>
<dbReference type="GO" id="GO:0004113">
    <property type="term" value="F:2',3'-cyclic-nucleotide 3'-phosphodiesterase activity"/>
    <property type="evidence" value="ECO:0007669"/>
    <property type="project" value="InterPro"/>
</dbReference>
<evidence type="ECO:0000313" key="3">
    <source>
        <dbReference type="EMBL" id="KXZ13743.1"/>
    </source>
</evidence>
<comment type="catalytic activity">
    <reaction evidence="2">
        <text>a 3'-end 2',3'-cyclophospho-ribonucleotide-RNA + H2O = a 3'-end 2'-phospho-ribonucleotide-RNA + H(+)</text>
        <dbReference type="Rhea" id="RHEA:11828"/>
        <dbReference type="Rhea" id="RHEA-COMP:10464"/>
        <dbReference type="Rhea" id="RHEA-COMP:17353"/>
        <dbReference type="ChEBI" id="CHEBI:15377"/>
        <dbReference type="ChEBI" id="CHEBI:15378"/>
        <dbReference type="ChEBI" id="CHEBI:83064"/>
        <dbReference type="ChEBI" id="CHEBI:173113"/>
        <dbReference type="EC" id="3.1.4.58"/>
    </reaction>
</comment>
<dbReference type="GO" id="GO:0008664">
    <property type="term" value="F:RNA 2',3'-cyclic 3'-phosphodiesterase activity"/>
    <property type="evidence" value="ECO:0007669"/>
    <property type="project" value="UniProtKB-EC"/>
</dbReference>
<dbReference type="AlphaFoldDB" id="A0A150F388"/>